<dbReference type="AlphaFoldDB" id="A0A1H8UN40"/>
<sequence>MSHSPRGSRAAWKLWEEIVPLGYKGSYRIKILKRQMLGPAGFTSQRRRILLA</sequence>
<dbReference type="Proteomes" id="UP000181951">
    <property type="component" value="Unassembled WGS sequence"/>
</dbReference>
<accession>A0A1H8UN40</accession>
<organism evidence="1 2">
    <name type="scientific">Actinacidiphila rubida</name>
    <dbReference type="NCBI Taxonomy" id="310780"/>
    <lineage>
        <taxon>Bacteria</taxon>
        <taxon>Bacillati</taxon>
        <taxon>Actinomycetota</taxon>
        <taxon>Actinomycetes</taxon>
        <taxon>Kitasatosporales</taxon>
        <taxon>Streptomycetaceae</taxon>
        <taxon>Actinacidiphila</taxon>
    </lineage>
</organism>
<gene>
    <name evidence="1" type="ORF">SAMN05216267_107714</name>
</gene>
<reference evidence="1 2" key="1">
    <citation type="submission" date="2016-10" db="EMBL/GenBank/DDBJ databases">
        <authorList>
            <person name="de Groot N.N."/>
        </authorList>
    </citation>
    <scope>NUCLEOTIDE SEQUENCE [LARGE SCALE GENOMIC DNA]</scope>
    <source>
        <strain evidence="1 2">CGMCC 4.2026</strain>
    </source>
</reference>
<name>A0A1H8UN40_9ACTN</name>
<protein>
    <submittedName>
        <fullName evidence="1">Uncharacterized protein</fullName>
    </submittedName>
</protein>
<evidence type="ECO:0000313" key="2">
    <source>
        <dbReference type="Proteomes" id="UP000181951"/>
    </source>
</evidence>
<keyword evidence="2" id="KW-1185">Reference proteome</keyword>
<dbReference type="EMBL" id="FODD01000077">
    <property type="protein sequence ID" value="SEP04028.1"/>
    <property type="molecule type" value="Genomic_DNA"/>
</dbReference>
<proteinExistence type="predicted"/>
<evidence type="ECO:0000313" key="1">
    <source>
        <dbReference type="EMBL" id="SEP04028.1"/>
    </source>
</evidence>